<dbReference type="Proteomes" id="UP001194714">
    <property type="component" value="Unassembled WGS sequence"/>
</dbReference>
<accession>A0ABS0B059</accession>
<comment type="subcellular location">
    <subcellularLocation>
        <location evidence="1 10">Cell membrane</location>
        <topology evidence="1 10">Multi-pass membrane protein</topology>
    </subcellularLocation>
</comment>
<evidence type="ECO:0000313" key="12">
    <source>
        <dbReference type="Proteomes" id="UP001194714"/>
    </source>
</evidence>
<sequence>MSVLFYIFLFLFVGLCTLLCFVILIQESKSLGLGASFGGDASDSLFGTSTAAVLKKFTAYLAGFFLLVCLVLSIWSSSIGRSAAKAPMGVTIEEGP</sequence>
<evidence type="ECO:0000256" key="10">
    <source>
        <dbReference type="RuleBase" id="RU365087"/>
    </source>
</evidence>
<keyword evidence="9 10" id="KW-0472">Membrane</keyword>
<dbReference type="Pfam" id="PF03840">
    <property type="entry name" value="SecG"/>
    <property type="match status" value="1"/>
</dbReference>
<comment type="caution">
    <text evidence="10">Lacks conserved residue(s) required for the propagation of feature annotation.</text>
</comment>
<evidence type="ECO:0000256" key="4">
    <source>
        <dbReference type="ARBA" id="ARBA00022475"/>
    </source>
</evidence>
<evidence type="ECO:0000256" key="5">
    <source>
        <dbReference type="ARBA" id="ARBA00022692"/>
    </source>
</evidence>
<keyword evidence="7 10" id="KW-1133">Transmembrane helix</keyword>
<keyword evidence="6 10" id="KW-0653">Protein transport</keyword>
<keyword evidence="5 10" id="KW-0812">Transmembrane</keyword>
<comment type="caution">
    <text evidence="11">The sequence shown here is derived from an EMBL/GenBank/DDBJ whole genome shotgun (WGS) entry which is preliminary data.</text>
</comment>
<dbReference type="InterPro" id="IPR004692">
    <property type="entry name" value="SecG"/>
</dbReference>
<keyword evidence="4 10" id="KW-1003">Cell membrane</keyword>
<dbReference type="PRINTS" id="PR01651">
    <property type="entry name" value="SECGEXPORT"/>
</dbReference>
<comment type="function">
    <text evidence="10">Involved in protein export. Participates in an early event of protein translocation.</text>
</comment>
<proteinExistence type="inferred from homology"/>
<organism evidence="11 12">
    <name type="scientific">Candidatus Neptunichlamydia vexilliferae</name>
    <dbReference type="NCBI Taxonomy" id="1651774"/>
    <lineage>
        <taxon>Bacteria</taxon>
        <taxon>Pseudomonadati</taxon>
        <taxon>Chlamydiota</taxon>
        <taxon>Chlamydiia</taxon>
        <taxon>Parachlamydiales</taxon>
        <taxon>Simkaniaceae</taxon>
        <taxon>Candidatus Neptunichlamydia</taxon>
    </lineage>
</organism>
<evidence type="ECO:0000256" key="2">
    <source>
        <dbReference type="ARBA" id="ARBA00008445"/>
    </source>
</evidence>
<dbReference type="NCBIfam" id="TIGR00810">
    <property type="entry name" value="secG"/>
    <property type="match status" value="1"/>
</dbReference>
<protein>
    <recommendedName>
        <fullName evidence="10">Protein-export membrane protein SecG</fullName>
    </recommendedName>
</protein>
<evidence type="ECO:0000313" key="11">
    <source>
        <dbReference type="EMBL" id="MBF5059242.1"/>
    </source>
</evidence>
<evidence type="ECO:0000256" key="1">
    <source>
        <dbReference type="ARBA" id="ARBA00004651"/>
    </source>
</evidence>
<comment type="similarity">
    <text evidence="2 10">Belongs to the SecG family.</text>
</comment>
<evidence type="ECO:0000256" key="6">
    <source>
        <dbReference type="ARBA" id="ARBA00022927"/>
    </source>
</evidence>
<keyword evidence="8 10" id="KW-0811">Translocation</keyword>
<evidence type="ECO:0000256" key="8">
    <source>
        <dbReference type="ARBA" id="ARBA00023010"/>
    </source>
</evidence>
<keyword evidence="12" id="KW-1185">Reference proteome</keyword>
<evidence type="ECO:0000256" key="7">
    <source>
        <dbReference type="ARBA" id="ARBA00022989"/>
    </source>
</evidence>
<dbReference type="RefSeq" id="WP_194847546.1">
    <property type="nucleotide sequence ID" value="NZ_JAAEJV010000015.1"/>
</dbReference>
<gene>
    <name evidence="11" type="ORF">NEPTK9_000751</name>
</gene>
<dbReference type="EMBL" id="JAAEJV010000015">
    <property type="protein sequence ID" value="MBF5059242.1"/>
    <property type="molecule type" value="Genomic_DNA"/>
</dbReference>
<evidence type="ECO:0000256" key="3">
    <source>
        <dbReference type="ARBA" id="ARBA00022448"/>
    </source>
</evidence>
<dbReference type="PANTHER" id="PTHR34182">
    <property type="entry name" value="PROTEIN-EXPORT MEMBRANE PROTEIN SECG"/>
    <property type="match status" value="1"/>
</dbReference>
<reference evidence="11 12" key="1">
    <citation type="submission" date="2020-01" db="EMBL/GenBank/DDBJ databases">
        <title>Draft genome sequence of Cand. Neptunochlamydia vexilliferae K9.</title>
        <authorList>
            <person name="Schulz F."/>
            <person name="Koestlbacher S."/>
            <person name="Wascher F."/>
            <person name="Pizzetti I."/>
            <person name="Horn M."/>
        </authorList>
    </citation>
    <scope>NUCLEOTIDE SEQUENCE [LARGE SCALE GENOMIC DNA]</scope>
    <source>
        <strain evidence="11 12">K9</strain>
    </source>
</reference>
<dbReference type="PANTHER" id="PTHR34182:SF1">
    <property type="entry name" value="PROTEIN-EXPORT MEMBRANE PROTEIN SECG"/>
    <property type="match status" value="1"/>
</dbReference>
<evidence type="ECO:0000256" key="9">
    <source>
        <dbReference type="ARBA" id="ARBA00023136"/>
    </source>
</evidence>
<feature type="transmembrane region" description="Helical" evidence="10">
    <location>
        <begin position="58"/>
        <end position="75"/>
    </location>
</feature>
<keyword evidence="3 10" id="KW-0813">Transport</keyword>
<name>A0ABS0B059_9BACT</name>